<comment type="caution">
    <text evidence="3">The sequence shown here is derived from an EMBL/GenBank/DDBJ whole genome shotgun (WGS) entry which is preliminary data.</text>
</comment>
<dbReference type="EMBL" id="BPWL01000005">
    <property type="protein sequence ID" value="GJJ10272.1"/>
    <property type="molecule type" value="Genomic_DNA"/>
</dbReference>
<evidence type="ECO:0000256" key="1">
    <source>
        <dbReference type="SAM" id="MobiDB-lite"/>
    </source>
</evidence>
<dbReference type="InterPro" id="IPR055754">
    <property type="entry name" value="DUF7330"/>
</dbReference>
<name>A0AAV5A9M7_9AGAM</name>
<dbReference type="AlphaFoldDB" id="A0AAV5A9M7"/>
<evidence type="ECO:0000313" key="4">
    <source>
        <dbReference type="Proteomes" id="UP001050691"/>
    </source>
</evidence>
<proteinExistence type="predicted"/>
<evidence type="ECO:0000313" key="3">
    <source>
        <dbReference type="EMBL" id="GJJ10272.1"/>
    </source>
</evidence>
<sequence length="311" mass="34588">MKISKLVPKGDEKKVSDTTTTTTTTQLPPAYSEATKEDRYNDNVTSSSSNITGPRPILTRPTNYLTLVRENFPIRGTYRVDPTLPIPPGAIISKGGDGKELNLKFNSTNGSIDVCLDIIRGPAPGTCGPARLELKSISCDVTATILDKHQNRFRLRAISHQGNVTVNIPQTFTGSVVAKLNKGTIKFGTEIHSQLAVLSEQNNESRYFIGDYLTTAYRDDESWPMDYLYVESQTGTISINFVKESSTRKEQPPVRRKESKSLVPVGKALLADYFIEVVVSLHEIEERHTKRKKAILFMNNGSKIHEISRMA</sequence>
<organism evidence="3 4">
    <name type="scientific">Clathrus columnatus</name>
    <dbReference type="NCBI Taxonomy" id="1419009"/>
    <lineage>
        <taxon>Eukaryota</taxon>
        <taxon>Fungi</taxon>
        <taxon>Dikarya</taxon>
        <taxon>Basidiomycota</taxon>
        <taxon>Agaricomycotina</taxon>
        <taxon>Agaricomycetes</taxon>
        <taxon>Phallomycetidae</taxon>
        <taxon>Phallales</taxon>
        <taxon>Clathraceae</taxon>
        <taxon>Clathrus</taxon>
    </lineage>
</organism>
<reference evidence="3" key="1">
    <citation type="submission" date="2021-10" db="EMBL/GenBank/DDBJ databases">
        <title>De novo Genome Assembly of Clathrus columnatus (Basidiomycota, Fungi) Using Illumina and Nanopore Sequence Data.</title>
        <authorList>
            <person name="Ogiso-Tanaka E."/>
            <person name="Itagaki H."/>
            <person name="Hosoya T."/>
            <person name="Hosaka K."/>
        </authorList>
    </citation>
    <scope>NUCLEOTIDE SEQUENCE</scope>
    <source>
        <strain evidence="3">MO-923</strain>
    </source>
</reference>
<feature type="compositionally biased region" description="Polar residues" evidence="1">
    <location>
        <begin position="42"/>
        <end position="52"/>
    </location>
</feature>
<protein>
    <recommendedName>
        <fullName evidence="2">DUF7330 domain-containing protein</fullName>
    </recommendedName>
</protein>
<keyword evidence="4" id="KW-1185">Reference proteome</keyword>
<feature type="domain" description="DUF7330" evidence="2">
    <location>
        <begin position="63"/>
        <end position="244"/>
    </location>
</feature>
<feature type="region of interest" description="Disordered" evidence="1">
    <location>
        <begin position="1"/>
        <end position="56"/>
    </location>
</feature>
<accession>A0AAV5A9M7</accession>
<dbReference type="Pfam" id="PF24016">
    <property type="entry name" value="DUF7330"/>
    <property type="match status" value="1"/>
</dbReference>
<gene>
    <name evidence="3" type="ORF">Clacol_004498</name>
</gene>
<evidence type="ECO:0000259" key="2">
    <source>
        <dbReference type="Pfam" id="PF24016"/>
    </source>
</evidence>
<dbReference type="Proteomes" id="UP001050691">
    <property type="component" value="Unassembled WGS sequence"/>
</dbReference>